<evidence type="ECO:0000259" key="4">
    <source>
        <dbReference type="Pfam" id="PF00685"/>
    </source>
</evidence>
<dbReference type="Pfam" id="PF13181">
    <property type="entry name" value="TPR_8"/>
    <property type="match status" value="2"/>
</dbReference>
<keyword evidence="1" id="KW-0677">Repeat</keyword>
<dbReference type="InterPro" id="IPR027417">
    <property type="entry name" value="P-loop_NTPase"/>
</dbReference>
<dbReference type="GO" id="GO:0008146">
    <property type="term" value="F:sulfotransferase activity"/>
    <property type="evidence" value="ECO:0007669"/>
    <property type="project" value="InterPro"/>
</dbReference>
<dbReference type="Pfam" id="PF00685">
    <property type="entry name" value="Sulfotransfer_1"/>
    <property type="match status" value="1"/>
</dbReference>
<dbReference type="PROSITE" id="PS50293">
    <property type="entry name" value="TPR_REGION"/>
    <property type="match status" value="2"/>
</dbReference>
<dbReference type="InterPro" id="IPR011990">
    <property type="entry name" value="TPR-like_helical_dom_sf"/>
</dbReference>
<protein>
    <submittedName>
        <fullName evidence="5">Tetratricopeptide repeat protein</fullName>
    </submittedName>
</protein>
<feature type="repeat" description="TPR" evidence="3">
    <location>
        <begin position="136"/>
        <end position="169"/>
    </location>
</feature>
<dbReference type="Pfam" id="PF07719">
    <property type="entry name" value="TPR_2"/>
    <property type="match status" value="1"/>
</dbReference>
<dbReference type="InterPro" id="IPR019734">
    <property type="entry name" value="TPR_rpt"/>
</dbReference>
<dbReference type="AlphaFoldDB" id="A0A3N6PWS6"/>
<keyword evidence="6" id="KW-1185">Reference proteome</keyword>
<feature type="repeat" description="TPR" evidence="3">
    <location>
        <begin position="102"/>
        <end position="135"/>
    </location>
</feature>
<evidence type="ECO:0000313" key="6">
    <source>
        <dbReference type="Proteomes" id="UP000269154"/>
    </source>
</evidence>
<dbReference type="SMART" id="SM00028">
    <property type="entry name" value="TPR"/>
    <property type="match status" value="10"/>
</dbReference>
<dbReference type="Proteomes" id="UP000269154">
    <property type="component" value="Unassembled WGS sequence"/>
</dbReference>
<gene>
    <name evidence="5" type="ORF">D5R40_16815</name>
</gene>
<evidence type="ECO:0000256" key="1">
    <source>
        <dbReference type="ARBA" id="ARBA00022737"/>
    </source>
</evidence>
<dbReference type="SUPFAM" id="SSF48452">
    <property type="entry name" value="TPR-like"/>
    <property type="match status" value="2"/>
</dbReference>
<dbReference type="RefSeq" id="WP_124144403.1">
    <property type="nucleotide sequence ID" value="NZ_CAWOKI010000017.1"/>
</dbReference>
<dbReference type="SUPFAM" id="SSF52540">
    <property type="entry name" value="P-loop containing nucleoside triphosphate hydrolases"/>
    <property type="match status" value="1"/>
</dbReference>
<evidence type="ECO:0000256" key="2">
    <source>
        <dbReference type="ARBA" id="ARBA00022803"/>
    </source>
</evidence>
<evidence type="ECO:0000256" key="3">
    <source>
        <dbReference type="PROSITE-ProRule" id="PRU00339"/>
    </source>
</evidence>
<reference evidence="5 6" key="1">
    <citation type="journal article" date="2018" name="ACS Chem. Biol.">
        <title>Ketoreductase domain dysfunction expands chemodiversity: malyngamide biosynthesis in the cyanobacterium Okeania hirsuta.</title>
        <authorList>
            <person name="Moss N.A."/>
            <person name="Leao T."/>
            <person name="Rankin M."/>
            <person name="McCullough T.M."/>
            <person name="Qu P."/>
            <person name="Korobeynikov A."/>
            <person name="Smith J.L."/>
            <person name="Gerwick L."/>
            <person name="Gerwick W.H."/>
        </authorList>
    </citation>
    <scope>NUCLEOTIDE SEQUENCE [LARGE SCALE GENOMIC DNA]</scope>
    <source>
        <strain evidence="5 6">PAB10Feb10-1</strain>
    </source>
</reference>
<feature type="repeat" description="TPR" evidence="3">
    <location>
        <begin position="2"/>
        <end position="33"/>
    </location>
</feature>
<dbReference type="InterPro" id="IPR000863">
    <property type="entry name" value="Sulfotransferase_dom"/>
</dbReference>
<dbReference type="Pfam" id="PF13414">
    <property type="entry name" value="TPR_11"/>
    <property type="match status" value="2"/>
</dbReference>
<feature type="repeat" description="TPR" evidence="3">
    <location>
        <begin position="34"/>
        <end position="67"/>
    </location>
</feature>
<feature type="repeat" description="TPR" evidence="3">
    <location>
        <begin position="68"/>
        <end position="101"/>
    </location>
</feature>
<dbReference type="Gene3D" id="3.40.50.300">
    <property type="entry name" value="P-loop containing nucleotide triphosphate hydrolases"/>
    <property type="match status" value="1"/>
</dbReference>
<sequence length="679" mass="79626">MDDYELGEKFLEQQQWDKAVNAYHQAIKLNPNFSWSYYKLGQALTKLQKWDEAITAYRQAIKLNPDFPWSYHNLGNALIKLEKYSEAVVAYRQIIKINPDSYWDYNKLGEALVNVGEFEQAIVSYQTAIQLKPELKGTHQKLADILFQIGKLEAAEIAYRQAIKLNPEVVWYRQCLGDVLLKQKKLDEAIATYLEVAQVRPDLPWMHLQLGDAFAQLSQSNLDEIINYYCQAIKNPDQYPIYQKALYLIRENPELYLKLGTALAQANQISGAIIIYYMLREIFPSKHQIDIFQELEKILRQKIQLEQDLNSYYAAVETNRDSQSYYYLGLVLTQQQKWLEASIAYHRAIEINPDFAWWSDTRLWETFEKLGKLEEAVNLFQKLIENQNNSVSTYLNLAEALTQVGRINEAIKYYQIASKNYIYKTHPTFVKQHWNSEKLSEANFLIIGVGKGGTTSLYSYITKHPQILPAIKKEIHFWSFNFHRGIDWYRAHFPPISNSKKFLTGEASTTYFDAQYAACRIFHFFPKTKLIIIMRNPVDRAISHYYHQVRLNKEFRSCEVAINSQLEKISKISHPNYWNFAGDYIASGVYVEFLKKWLAIFPREQLLILKSEDFYRDSASTMKQVFDFLGLPDYQIPDYPKLNAGSYSSISESLRQKLSDYFQPHNQRLEEYLGMKFNW</sequence>
<proteinExistence type="predicted"/>
<feature type="domain" description="Sulfotransferase" evidence="4">
    <location>
        <begin position="443"/>
        <end position="632"/>
    </location>
</feature>
<organism evidence="5 6">
    <name type="scientific">Okeania hirsuta</name>
    <dbReference type="NCBI Taxonomy" id="1458930"/>
    <lineage>
        <taxon>Bacteria</taxon>
        <taxon>Bacillati</taxon>
        <taxon>Cyanobacteriota</taxon>
        <taxon>Cyanophyceae</taxon>
        <taxon>Oscillatoriophycideae</taxon>
        <taxon>Oscillatoriales</taxon>
        <taxon>Microcoleaceae</taxon>
        <taxon>Okeania</taxon>
    </lineage>
</organism>
<dbReference type="InterPro" id="IPR013105">
    <property type="entry name" value="TPR_2"/>
</dbReference>
<evidence type="ECO:0000313" key="5">
    <source>
        <dbReference type="EMBL" id="RQH39616.1"/>
    </source>
</evidence>
<dbReference type="EMBL" id="RCBY01000092">
    <property type="protein sequence ID" value="RQH39616.1"/>
    <property type="molecule type" value="Genomic_DNA"/>
</dbReference>
<dbReference type="PANTHER" id="PTHR12558">
    <property type="entry name" value="CELL DIVISION CYCLE 16,23,27"/>
    <property type="match status" value="1"/>
</dbReference>
<comment type="caution">
    <text evidence="5">The sequence shown here is derived from an EMBL/GenBank/DDBJ whole genome shotgun (WGS) entry which is preliminary data.</text>
</comment>
<keyword evidence="2 3" id="KW-0802">TPR repeat</keyword>
<dbReference type="Pfam" id="PF13432">
    <property type="entry name" value="TPR_16"/>
    <property type="match status" value="1"/>
</dbReference>
<dbReference type="Gene3D" id="1.25.40.10">
    <property type="entry name" value="Tetratricopeptide repeat domain"/>
    <property type="match status" value="5"/>
</dbReference>
<dbReference type="OrthoDB" id="9797480at2"/>
<dbReference type="PANTHER" id="PTHR12558:SF13">
    <property type="entry name" value="CELL DIVISION CYCLE PROTEIN 27 HOMOLOG"/>
    <property type="match status" value="1"/>
</dbReference>
<accession>A0A3N6PWS6</accession>
<feature type="repeat" description="TPR" evidence="3">
    <location>
        <begin position="322"/>
        <end position="355"/>
    </location>
</feature>
<name>A0A3N6PWS6_9CYAN</name>
<dbReference type="PROSITE" id="PS50005">
    <property type="entry name" value="TPR"/>
    <property type="match status" value="6"/>
</dbReference>